<dbReference type="InterPro" id="IPR002403">
    <property type="entry name" value="Cyt_P450_E_grp-IV"/>
</dbReference>
<dbReference type="PANTHER" id="PTHR46206:SF4">
    <property type="entry name" value="P450, PUTATIVE (EUROFUNG)-RELATED"/>
    <property type="match status" value="1"/>
</dbReference>
<dbReference type="OrthoDB" id="1844152at2759"/>
<organism evidence="10 11">
    <name type="scientific">Stachybotrys elegans</name>
    <dbReference type="NCBI Taxonomy" id="80388"/>
    <lineage>
        <taxon>Eukaryota</taxon>
        <taxon>Fungi</taxon>
        <taxon>Dikarya</taxon>
        <taxon>Ascomycota</taxon>
        <taxon>Pezizomycotina</taxon>
        <taxon>Sordariomycetes</taxon>
        <taxon>Hypocreomycetidae</taxon>
        <taxon>Hypocreales</taxon>
        <taxon>Stachybotryaceae</taxon>
        <taxon>Stachybotrys</taxon>
    </lineage>
</organism>
<keyword evidence="5 9" id="KW-0560">Oxidoreductase</keyword>
<dbReference type="CDD" id="cd11041">
    <property type="entry name" value="CYP503A1-like"/>
    <property type="match status" value="1"/>
</dbReference>
<keyword evidence="6 8" id="KW-0408">Iron</keyword>
<evidence type="ECO:0000256" key="1">
    <source>
        <dbReference type="ARBA" id="ARBA00001971"/>
    </source>
</evidence>
<evidence type="ECO:0000256" key="8">
    <source>
        <dbReference type="PIRSR" id="PIRSR602403-1"/>
    </source>
</evidence>
<keyword evidence="7 9" id="KW-0503">Monooxygenase</keyword>
<comment type="similarity">
    <text evidence="3 9">Belongs to the cytochrome P450 family.</text>
</comment>
<dbReference type="SUPFAM" id="SSF48264">
    <property type="entry name" value="Cytochrome P450"/>
    <property type="match status" value="1"/>
</dbReference>
<dbReference type="GO" id="GO:0020037">
    <property type="term" value="F:heme binding"/>
    <property type="evidence" value="ECO:0007669"/>
    <property type="project" value="InterPro"/>
</dbReference>
<dbReference type="PANTHER" id="PTHR46206">
    <property type="entry name" value="CYTOCHROME P450"/>
    <property type="match status" value="1"/>
</dbReference>
<feature type="binding site" description="axial binding residue" evidence="8">
    <location>
        <position position="359"/>
    </location>
    <ligand>
        <name>heme</name>
        <dbReference type="ChEBI" id="CHEBI:30413"/>
    </ligand>
    <ligandPart>
        <name>Fe</name>
        <dbReference type="ChEBI" id="CHEBI:18248"/>
    </ligandPart>
</feature>
<name>A0A8K0SU19_9HYPO</name>
<dbReference type="GO" id="GO:0005506">
    <property type="term" value="F:iron ion binding"/>
    <property type="evidence" value="ECO:0007669"/>
    <property type="project" value="InterPro"/>
</dbReference>
<evidence type="ECO:0000256" key="2">
    <source>
        <dbReference type="ARBA" id="ARBA00004685"/>
    </source>
</evidence>
<evidence type="ECO:0000256" key="9">
    <source>
        <dbReference type="RuleBase" id="RU000461"/>
    </source>
</evidence>
<comment type="cofactor">
    <cofactor evidence="1 8">
        <name>heme</name>
        <dbReference type="ChEBI" id="CHEBI:30413"/>
    </cofactor>
</comment>
<evidence type="ECO:0000256" key="6">
    <source>
        <dbReference type="ARBA" id="ARBA00023004"/>
    </source>
</evidence>
<evidence type="ECO:0000313" key="10">
    <source>
        <dbReference type="EMBL" id="KAH7320718.1"/>
    </source>
</evidence>
<evidence type="ECO:0000313" key="11">
    <source>
        <dbReference type="Proteomes" id="UP000813444"/>
    </source>
</evidence>
<dbReference type="Proteomes" id="UP000813444">
    <property type="component" value="Unassembled WGS sequence"/>
</dbReference>
<keyword evidence="11" id="KW-1185">Reference proteome</keyword>
<evidence type="ECO:0000256" key="4">
    <source>
        <dbReference type="ARBA" id="ARBA00022723"/>
    </source>
</evidence>
<proteinExistence type="inferred from homology"/>
<evidence type="ECO:0000256" key="3">
    <source>
        <dbReference type="ARBA" id="ARBA00010617"/>
    </source>
</evidence>
<accession>A0A8K0SU19</accession>
<protein>
    <submittedName>
        <fullName evidence="10">Cytochrome P450</fullName>
    </submittedName>
</protein>
<dbReference type="PROSITE" id="PS00086">
    <property type="entry name" value="CYTOCHROME_P450"/>
    <property type="match status" value="1"/>
</dbReference>
<reference evidence="10" key="1">
    <citation type="journal article" date="2021" name="Nat. Commun.">
        <title>Genetic determinants of endophytism in the Arabidopsis root mycobiome.</title>
        <authorList>
            <person name="Mesny F."/>
            <person name="Miyauchi S."/>
            <person name="Thiergart T."/>
            <person name="Pickel B."/>
            <person name="Atanasova L."/>
            <person name="Karlsson M."/>
            <person name="Huettel B."/>
            <person name="Barry K.W."/>
            <person name="Haridas S."/>
            <person name="Chen C."/>
            <person name="Bauer D."/>
            <person name="Andreopoulos W."/>
            <person name="Pangilinan J."/>
            <person name="LaButti K."/>
            <person name="Riley R."/>
            <person name="Lipzen A."/>
            <person name="Clum A."/>
            <person name="Drula E."/>
            <person name="Henrissat B."/>
            <person name="Kohler A."/>
            <person name="Grigoriev I.V."/>
            <person name="Martin F.M."/>
            <person name="Hacquard S."/>
        </authorList>
    </citation>
    <scope>NUCLEOTIDE SEQUENCE</scope>
    <source>
        <strain evidence="10">MPI-CAGE-CH-0235</strain>
    </source>
</reference>
<sequence>MPLVEFDGDNAPHRYKSEVWKLLQRGYNEHLKRGEPFCIRNIVNADRKIVLLPLRYLAEVRAAPQNKLNWKPIHPYPIILQLFARMSSRVMVGQDLCGDEWQKLSLQYMSAILAIPSIVKKQYHPWFYWLAKYTSTDVKNVWKFRKQCADYIHDTLEARHAAFDGDAEAMQADRPNDFIQWLMEEHRARGNRATADQVVQNIFITMVASIHSSASLALSVLYDLLDHPDTLEEIRQEISKTKERFLGQSRVWTRQALGELQVLDSAMRETLRVHPFTEVTVQRLAVVDYTFADGRQIPAGTQVAFTSLQHSLDPDVHPDAHIYDPKRWLKRRDEVNYQGFHFPATSDDWINWGSGSHVCPGRFLADVTLKLIFVQLLSSYEIRYPGEVQKRPADKWDNFSILPDMTVPLLFKELSSTT</sequence>
<dbReference type="InterPro" id="IPR001128">
    <property type="entry name" value="Cyt_P450"/>
</dbReference>
<dbReference type="PRINTS" id="PR00385">
    <property type="entry name" value="P450"/>
</dbReference>
<dbReference type="AlphaFoldDB" id="A0A8K0SU19"/>
<comment type="pathway">
    <text evidence="2">Mycotoxin biosynthesis.</text>
</comment>
<dbReference type="Gene3D" id="1.10.630.10">
    <property type="entry name" value="Cytochrome P450"/>
    <property type="match status" value="1"/>
</dbReference>
<keyword evidence="8 9" id="KW-0349">Heme</keyword>
<comment type="caution">
    <text evidence="10">The sequence shown here is derived from an EMBL/GenBank/DDBJ whole genome shotgun (WGS) entry which is preliminary data.</text>
</comment>
<dbReference type="Pfam" id="PF00067">
    <property type="entry name" value="p450"/>
    <property type="match status" value="1"/>
</dbReference>
<dbReference type="PRINTS" id="PR00465">
    <property type="entry name" value="EP450IV"/>
</dbReference>
<evidence type="ECO:0000256" key="7">
    <source>
        <dbReference type="ARBA" id="ARBA00023033"/>
    </source>
</evidence>
<evidence type="ECO:0000256" key="5">
    <source>
        <dbReference type="ARBA" id="ARBA00023002"/>
    </source>
</evidence>
<dbReference type="GO" id="GO:0016705">
    <property type="term" value="F:oxidoreductase activity, acting on paired donors, with incorporation or reduction of molecular oxygen"/>
    <property type="evidence" value="ECO:0007669"/>
    <property type="project" value="InterPro"/>
</dbReference>
<dbReference type="EMBL" id="JAGPNK010000005">
    <property type="protein sequence ID" value="KAH7320718.1"/>
    <property type="molecule type" value="Genomic_DNA"/>
</dbReference>
<dbReference type="InterPro" id="IPR036396">
    <property type="entry name" value="Cyt_P450_sf"/>
</dbReference>
<dbReference type="InterPro" id="IPR017972">
    <property type="entry name" value="Cyt_P450_CS"/>
</dbReference>
<gene>
    <name evidence="10" type="ORF">B0I35DRAFT_468189</name>
</gene>
<dbReference type="GO" id="GO:0004497">
    <property type="term" value="F:monooxygenase activity"/>
    <property type="evidence" value="ECO:0007669"/>
    <property type="project" value="UniProtKB-KW"/>
</dbReference>
<keyword evidence="4 8" id="KW-0479">Metal-binding</keyword>